<dbReference type="Proteomes" id="UP001589836">
    <property type="component" value="Unassembled WGS sequence"/>
</dbReference>
<keyword evidence="3" id="KW-0804">Transcription</keyword>
<dbReference type="CDD" id="cd07377">
    <property type="entry name" value="WHTH_GntR"/>
    <property type="match status" value="1"/>
</dbReference>
<comment type="caution">
    <text evidence="5">The sequence shown here is derived from an EMBL/GenBank/DDBJ whole genome shotgun (WGS) entry which is preliminary data.</text>
</comment>
<dbReference type="PANTHER" id="PTHR38445">
    <property type="entry name" value="HTH-TYPE TRANSCRIPTIONAL REPRESSOR YTRA"/>
    <property type="match status" value="1"/>
</dbReference>
<dbReference type="InterPro" id="IPR000524">
    <property type="entry name" value="Tscrpt_reg_HTH_GntR"/>
</dbReference>
<accession>A0ABV6LNG6</accession>
<organism evidence="5 6">
    <name type="scientific">Pontibacillus salicampi</name>
    <dbReference type="NCBI Taxonomy" id="1449801"/>
    <lineage>
        <taxon>Bacteria</taxon>
        <taxon>Bacillati</taxon>
        <taxon>Bacillota</taxon>
        <taxon>Bacilli</taxon>
        <taxon>Bacillales</taxon>
        <taxon>Bacillaceae</taxon>
        <taxon>Pontibacillus</taxon>
    </lineage>
</organism>
<keyword evidence="6" id="KW-1185">Reference proteome</keyword>
<dbReference type="InterPro" id="IPR036390">
    <property type="entry name" value="WH_DNA-bd_sf"/>
</dbReference>
<evidence type="ECO:0000256" key="2">
    <source>
        <dbReference type="ARBA" id="ARBA00023125"/>
    </source>
</evidence>
<name>A0ABV6LNG6_9BACI</name>
<keyword evidence="2" id="KW-0238">DNA-binding</keyword>
<feature type="domain" description="HTH gntR-type" evidence="4">
    <location>
        <begin position="9"/>
        <end position="77"/>
    </location>
</feature>
<evidence type="ECO:0000259" key="4">
    <source>
        <dbReference type="PROSITE" id="PS50949"/>
    </source>
</evidence>
<sequence>MSQEFQRDKPIYLQIVDQLSNEIIRGERKPGDKLPSVRECALEMGVNPNTMSRAYKELETLQIAESRRGQGTFVTEDGNRLGQLREEMKKDYIQSFVQDMKDLGFSLDEMLEGLQSFSTKGDEQ</sequence>
<protein>
    <submittedName>
        <fullName evidence="5">GntR family transcriptional regulator</fullName>
    </submittedName>
</protein>
<reference evidence="5 6" key="1">
    <citation type="submission" date="2024-09" db="EMBL/GenBank/DDBJ databases">
        <authorList>
            <person name="Sun Q."/>
            <person name="Mori K."/>
        </authorList>
    </citation>
    <scope>NUCLEOTIDE SEQUENCE [LARGE SCALE GENOMIC DNA]</scope>
    <source>
        <strain evidence="5 6">NCAIM B.02529</strain>
    </source>
</reference>
<evidence type="ECO:0000256" key="1">
    <source>
        <dbReference type="ARBA" id="ARBA00023015"/>
    </source>
</evidence>
<evidence type="ECO:0000256" key="3">
    <source>
        <dbReference type="ARBA" id="ARBA00023163"/>
    </source>
</evidence>
<evidence type="ECO:0000313" key="6">
    <source>
        <dbReference type="Proteomes" id="UP001589836"/>
    </source>
</evidence>
<evidence type="ECO:0000313" key="5">
    <source>
        <dbReference type="EMBL" id="MFC0523959.1"/>
    </source>
</evidence>
<proteinExistence type="predicted"/>
<dbReference type="Pfam" id="PF00392">
    <property type="entry name" value="GntR"/>
    <property type="match status" value="1"/>
</dbReference>
<dbReference type="EMBL" id="JBHLTP010000008">
    <property type="protein sequence ID" value="MFC0523959.1"/>
    <property type="molecule type" value="Genomic_DNA"/>
</dbReference>
<dbReference type="PANTHER" id="PTHR38445:SF6">
    <property type="entry name" value="GNTR-FAMILY TRANSCRIPTIONAL REGULATOR"/>
    <property type="match status" value="1"/>
</dbReference>
<dbReference type="InterPro" id="IPR036388">
    <property type="entry name" value="WH-like_DNA-bd_sf"/>
</dbReference>
<dbReference type="Gene3D" id="1.10.10.10">
    <property type="entry name" value="Winged helix-like DNA-binding domain superfamily/Winged helix DNA-binding domain"/>
    <property type="match status" value="1"/>
</dbReference>
<gene>
    <name evidence="5" type="ORF">ACFFGV_10350</name>
</gene>
<dbReference type="SUPFAM" id="SSF46785">
    <property type="entry name" value="Winged helix' DNA-binding domain"/>
    <property type="match status" value="1"/>
</dbReference>
<dbReference type="RefSeq" id="WP_377347423.1">
    <property type="nucleotide sequence ID" value="NZ_JBHLTP010000008.1"/>
</dbReference>
<dbReference type="SMART" id="SM00345">
    <property type="entry name" value="HTH_GNTR"/>
    <property type="match status" value="1"/>
</dbReference>
<dbReference type="PROSITE" id="PS50949">
    <property type="entry name" value="HTH_GNTR"/>
    <property type="match status" value="1"/>
</dbReference>
<keyword evidence="1" id="KW-0805">Transcription regulation</keyword>